<keyword evidence="2" id="KW-1185">Reference proteome</keyword>
<dbReference type="EMBL" id="WOCD01000005">
    <property type="protein sequence ID" value="MUH73614.1"/>
    <property type="molecule type" value="Genomic_DNA"/>
</dbReference>
<comment type="caution">
    <text evidence="1">The sequence shown here is derived from an EMBL/GenBank/DDBJ whole genome shotgun (WGS) entry which is preliminary data.</text>
</comment>
<name>A0A6N8FBY6_9GAMM</name>
<evidence type="ECO:0000313" key="2">
    <source>
        <dbReference type="Proteomes" id="UP000439994"/>
    </source>
</evidence>
<protein>
    <submittedName>
        <fullName evidence="1">Uncharacterized protein</fullName>
    </submittedName>
</protein>
<dbReference type="OrthoDB" id="6383305at2"/>
<proteinExistence type="predicted"/>
<dbReference type="AlphaFoldDB" id="A0A6N8FBY6"/>
<dbReference type="PROSITE" id="PS51257">
    <property type="entry name" value="PROKAR_LIPOPROTEIN"/>
    <property type="match status" value="1"/>
</dbReference>
<organism evidence="1 2">
    <name type="scientific">Psychrosphaera haliotis</name>
    <dbReference type="NCBI Taxonomy" id="555083"/>
    <lineage>
        <taxon>Bacteria</taxon>
        <taxon>Pseudomonadati</taxon>
        <taxon>Pseudomonadota</taxon>
        <taxon>Gammaproteobacteria</taxon>
        <taxon>Alteromonadales</taxon>
        <taxon>Pseudoalteromonadaceae</taxon>
        <taxon>Psychrosphaera</taxon>
    </lineage>
</organism>
<sequence>MKNPVSKKALLAFSLSISVLLGGCMSMPISTMYKMSQFSLADMKPAAMRVAIRTNEAIEVKNGAAKVNMSYVSEGSDTMETGQH</sequence>
<gene>
    <name evidence="1" type="ORF">GNP35_14640</name>
</gene>
<dbReference type="Proteomes" id="UP000439994">
    <property type="component" value="Unassembled WGS sequence"/>
</dbReference>
<accession>A0A6N8FBY6</accession>
<dbReference type="RefSeq" id="WP_155697000.1">
    <property type="nucleotide sequence ID" value="NZ_WOCD01000005.1"/>
</dbReference>
<evidence type="ECO:0000313" key="1">
    <source>
        <dbReference type="EMBL" id="MUH73614.1"/>
    </source>
</evidence>
<reference evidence="1 2" key="1">
    <citation type="submission" date="2019-11" db="EMBL/GenBank/DDBJ databases">
        <title>P. haliotis isolates from Z. marina roots.</title>
        <authorList>
            <person name="Cohen M."/>
            <person name="Jospin G."/>
            <person name="Eisen J.A."/>
            <person name="Coil D.A."/>
        </authorList>
    </citation>
    <scope>NUCLEOTIDE SEQUENCE [LARGE SCALE GENOMIC DNA]</scope>
    <source>
        <strain evidence="1 2">UCD-MCMsp1aY</strain>
    </source>
</reference>